<sequence length="498" mass="54428">MQPVSNTYNPYTDERFVDIHITFRLEDVDAKDEATPSSNGAESISRLMDLLPGTAVSPGKIMTMEDNLMQTDGTWDILPDGATVPYWSTSLSDGSGNFAVPPTLTFDLSGPASSIGFMMYFDDPAGCWPSLVRITVSHDGTQLARQEFSNDGPVLAAELKVQEYNKVVVEFLRTPQPYRRIKLYRFIFGIIQDFDANTIATATFQFGASVDCSAIPSRQLVFVFDNQDRKYNFLNPSGLYAYLQDGQAIDSSLIINGERVSMGRHYYTVAQATDEALTAQITANDRIIGLDDELYEKGQSGTWTLREAVVDILGGEAVLDMSDEVAARTVGRCIPLETKKREALRLVAQAARCACWVDRAGAYVFRDLVAGEPVDTLDGNNCTSLASIGVTQYYSAVRVTVRDSFAGGKAVEYTAGTGANIRTYTNPCVVDGQAVADWLLATNRRRLQYTPPSRGNPALEVGDTMTIYNAFDEARSAVLTNQTLVFDGGLSADTEAVT</sequence>
<name>A0A9D1FA07_9FIRM</name>
<accession>A0A9D1FA07</accession>
<gene>
    <name evidence="1" type="ORF">IAA83_07260</name>
</gene>
<dbReference type="AlphaFoldDB" id="A0A9D1FA07"/>
<dbReference type="Proteomes" id="UP000886741">
    <property type="component" value="Unassembled WGS sequence"/>
</dbReference>
<protein>
    <submittedName>
        <fullName evidence="1">Uncharacterized protein</fullName>
    </submittedName>
</protein>
<proteinExistence type="predicted"/>
<reference evidence="1" key="1">
    <citation type="submission" date="2020-10" db="EMBL/GenBank/DDBJ databases">
        <authorList>
            <person name="Gilroy R."/>
        </authorList>
    </citation>
    <scope>NUCLEOTIDE SEQUENCE</scope>
    <source>
        <strain evidence="1">ChiBcec16-1751</strain>
    </source>
</reference>
<comment type="caution">
    <text evidence="1">The sequence shown here is derived from an EMBL/GenBank/DDBJ whole genome shotgun (WGS) entry which is preliminary data.</text>
</comment>
<reference evidence="1" key="2">
    <citation type="journal article" date="2021" name="PeerJ">
        <title>Extensive microbial diversity within the chicken gut microbiome revealed by metagenomics and culture.</title>
        <authorList>
            <person name="Gilroy R."/>
            <person name="Ravi A."/>
            <person name="Getino M."/>
            <person name="Pursley I."/>
            <person name="Horton D.L."/>
            <person name="Alikhan N.F."/>
            <person name="Baker D."/>
            <person name="Gharbi K."/>
            <person name="Hall N."/>
            <person name="Watson M."/>
            <person name="Adriaenssens E.M."/>
            <person name="Foster-Nyarko E."/>
            <person name="Jarju S."/>
            <person name="Secka A."/>
            <person name="Antonio M."/>
            <person name="Oren A."/>
            <person name="Chaudhuri R.R."/>
            <person name="La Ragione R."/>
            <person name="Hildebrand F."/>
            <person name="Pallen M.J."/>
        </authorList>
    </citation>
    <scope>NUCLEOTIDE SEQUENCE</scope>
    <source>
        <strain evidence="1">ChiBcec16-1751</strain>
    </source>
</reference>
<organism evidence="1 2">
    <name type="scientific">Candidatus Avoscillospira avistercoris</name>
    <dbReference type="NCBI Taxonomy" id="2840707"/>
    <lineage>
        <taxon>Bacteria</taxon>
        <taxon>Bacillati</taxon>
        <taxon>Bacillota</taxon>
        <taxon>Clostridia</taxon>
        <taxon>Eubacteriales</taxon>
        <taxon>Oscillospiraceae</taxon>
        <taxon>Oscillospiraceae incertae sedis</taxon>
        <taxon>Candidatus Avoscillospira</taxon>
    </lineage>
</organism>
<evidence type="ECO:0000313" key="1">
    <source>
        <dbReference type="EMBL" id="HIS65150.1"/>
    </source>
</evidence>
<evidence type="ECO:0000313" key="2">
    <source>
        <dbReference type="Proteomes" id="UP000886741"/>
    </source>
</evidence>
<dbReference type="EMBL" id="DVJJ01000111">
    <property type="protein sequence ID" value="HIS65150.1"/>
    <property type="molecule type" value="Genomic_DNA"/>
</dbReference>